<dbReference type="AlphaFoldDB" id="A0A922LCI5"/>
<dbReference type="EMBL" id="ASGP02000001">
    <property type="protein sequence ID" value="KAH9526465.1"/>
    <property type="molecule type" value="Genomic_DNA"/>
</dbReference>
<dbReference type="Proteomes" id="UP000790347">
    <property type="component" value="Unassembled WGS sequence"/>
</dbReference>
<name>A0A922LCI5_DERFA</name>
<keyword evidence="2" id="KW-1185">Reference proteome</keyword>
<sequence length="68" mass="7854">MAISKLDDLFDFLPPLLLRLLTLLEFELSDNSIFDNRVFPLLIEIDSIIVFHQIIPSTSIRVTIQVQI</sequence>
<protein>
    <submittedName>
        <fullName evidence="1">Uncharacterized protein</fullName>
    </submittedName>
</protein>
<evidence type="ECO:0000313" key="2">
    <source>
        <dbReference type="Proteomes" id="UP000790347"/>
    </source>
</evidence>
<organism evidence="1 2">
    <name type="scientific">Dermatophagoides farinae</name>
    <name type="common">American house dust mite</name>
    <dbReference type="NCBI Taxonomy" id="6954"/>
    <lineage>
        <taxon>Eukaryota</taxon>
        <taxon>Metazoa</taxon>
        <taxon>Ecdysozoa</taxon>
        <taxon>Arthropoda</taxon>
        <taxon>Chelicerata</taxon>
        <taxon>Arachnida</taxon>
        <taxon>Acari</taxon>
        <taxon>Acariformes</taxon>
        <taxon>Sarcoptiformes</taxon>
        <taxon>Astigmata</taxon>
        <taxon>Psoroptidia</taxon>
        <taxon>Analgoidea</taxon>
        <taxon>Pyroglyphidae</taxon>
        <taxon>Dermatophagoidinae</taxon>
        <taxon>Dermatophagoides</taxon>
    </lineage>
</organism>
<reference evidence="1" key="1">
    <citation type="submission" date="2013-05" db="EMBL/GenBank/DDBJ databases">
        <authorList>
            <person name="Yim A.K.Y."/>
            <person name="Chan T.F."/>
            <person name="Ji K.M."/>
            <person name="Liu X.Y."/>
            <person name="Zhou J.W."/>
            <person name="Li R.Q."/>
            <person name="Yang K.Y."/>
            <person name="Li J."/>
            <person name="Li M."/>
            <person name="Law P.T.W."/>
            <person name="Wu Y.L."/>
            <person name="Cai Z.L."/>
            <person name="Qin H."/>
            <person name="Bao Y."/>
            <person name="Leung R.K.K."/>
            <person name="Ng P.K.S."/>
            <person name="Zou J."/>
            <person name="Zhong X.J."/>
            <person name="Ran P.X."/>
            <person name="Zhong N.S."/>
            <person name="Liu Z.G."/>
            <person name="Tsui S.K.W."/>
        </authorList>
    </citation>
    <scope>NUCLEOTIDE SEQUENCE</scope>
    <source>
        <strain evidence="1">Derf</strain>
        <tissue evidence="1">Whole organism</tissue>
    </source>
</reference>
<evidence type="ECO:0000313" key="1">
    <source>
        <dbReference type="EMBL" id="KAH9526465.1"/>
    </source>
</evidence>
<accession>A0A922LCI5</accession>
<gene>
    <name evidence="1" type="ORF">DERF_000549</name>
</gene>
<comment type="caution">
    <text evidence="1">The sequence shown here is derived from an EMBL/GenBank/DDBJ whole genome shotgun (WGS) entry which is preliminary data.</text>
</comment>
<reference evidence="1" key="2">
    <citation type="journal article" date="2022" name="Res Sq">
        <title>Comparative Genomics Reveals Insights into the Divergent Evolution of Astigmatic Mites and Household Pest Adaptations.</title>
        <authorList>
            <person name="Xiong Q."/>
            <person name="Wan A.T.-Y."/>
            <person name="Liu X.-Y."/>
            <person name="Fung C.S.-H."/>
            <person name="Xiao X."/>
            <person name="Malainual N."/>
            <person name="Hou J."/>
            <person name="Wang L."/>
            <person name="Wang M."/>
            <person name="Yang K."/>
            <person name="Cui Y."/>
            <person name="Leung E."/>
            <person name="Nong W."/>
            <person name="Shin S.-K."/>
            <person name="Au S."/>
            <person name="Jeong K.Y."/>
            <person name="Chew F.T."/>
            <person name="Hui J."/>
            <person name="Leung T.F."/>
            <person name="Tungtrongchitr A."/>
            <person name="Zhong N."/>
            <person name="Liu Z."/>
            <person name="Tsui S."/>
        </authorList>
    </citation>
    <scope>NUCLEOTIDE SEQUENCE</scope>
    <source>
        <strain evidence="1">Derf</strain>
        <tissue evidence="1">Whole organism</tissue>
    </source>
</reference>
<proteinExistence type="predicted"/>